<sequence length="227" mass="25143">MATKRTKLTESPIMITEENFFNQDCDILARNLLGCTLVSVTDKGVCSGKIVETEAYLGGEDKGAHSYGGKRTAKNESMFLPPGTSYVYHIYGMYCCYNVSAKGEGAAVLVRALEPVKGKEIMTARREKNRKTNSSKIKVVELCNGPSKLTQALGITKAGVDRQLVTTSDLIWIENRSQEDYDISILSGPRIGIDYAGPEWSMKPLRFYINDNPFVSVPRPSKSKKKK</sequence>
<comment type="similarity">
    <text evidence="3">Belongs to the DNA glycosylase MPG family.</text>
</comment>
<evidence type="ECO:0000313" key="15">
    <source>
        <dbReference type="Proteomes" id="UP001165289"/>
    </source>
</evidence>
<evidence type="ECO:0000256" key="13">
    <source>
        <dbReference type="ARBA" id="ARBA00082988"/>
    </source>
</evidence>
<dbReference type="GO" id="GO:0003905">
    <property type="term" value="F:alkylbase DNA N-glycosylase activity"/>
    <property type="evidence" value="ECO:0007669"/>
    <property type="project" value="UniProtKB-EC"/>
</dbReference>
<evidence type="ECO:0000256" key="11">
    <source>
        <dbReference type="ARBA" id="ARBA00076879"/>
    </source>
</evidence>
<keyword evidence="5" id="KW-0227">DNA damage</keyword>
<dbReference type="Proteomes" id="UP001165289">
    <property type="component" value="Unassembled WGS sequence"/>
</dbReference>
<evidence type="ECO:0000256" key="12">
    <source>
        <dbReference type="ARBA" id="ARBA00078171"/>
    </source>
</evidence>
<evidence type="ECO:0000256" key="2">
    <source>
        <dbReference type="ARBA" id="ARBA00002421"/>
    </source>
</evidence>
<comment type="catalytic activity">
    <reaction evidence="1">
        <text>Hydrolysis of alkylated DNA, releasing 3-methyladenine, 3-methylguanine, 7-methylguanine and 7-methyladenine.</text>
        <dbReference type="EC" id="3.2.2.21"/>
    </reaction>
</comment>
<comment type="caution">
    <text evidence="14">The sequence shown here is derived from an EMBL/GenBank/DDBJ whole genome shotgun (WGS) entry which is preliminary data.</text>
</comment>
<keyword evidence="7" id="KW-0234">DNA repair</keyword>
<evidence type="ECO:0000256" key="9">
    <source>
        <dbReference type="ARBA" id="ARBA00066187"/>
    </source>
</evidence>
<dbReference type="AlphaFoldDB" id="A0AAV7JV13"/>
<dbReference type="SUPFAM" id="SSF50486">
    <property type="entry name" value="FMT C-terminal domain-like"/>
    <property type="match status" value="1"/>
</dbReference>
<evidence type="ECO:0000256" key="6">
    <source>
        <dbReference type="ARBA" id="ARBA00022801"/>
    </source>
</evidence>
<evidence type="ECO:0000256" key="10">
    <source>
        <dbReference type="ARBA" id="ARBA00068926"/>
    </source>
</evidence>
<organism evidence="14 15">
    <name type="scientific">Oopsacas minuta</name>
    <dbReference type="NCBI Taxonomy" id="111878"/>
    <lineage>
        <taxon>Eukaryota</taxon>
        <taxon>Metazoa</taxon>
        <taxon>Porifera</taxon>
        <taxon>Hexactinellida</taxon>
        <taxon>Hexasterophora</taxon>
        <taxon>Lyssacinosida</taxon>
        <taxon>Leucopsacidae</taxon>
        <taxon>Oopsacas</taxon>
    </lineage>
</organism>
<evidence type="ECO:0000256" key="7">
    <source>
        <dbReference type="ARBA" id="ARBA00023204"/>
    </source>
</evidence>
<evidence type="ECO:0000256" key="5">
    <source>
        <dbReference type="ARBA" id="ARBA00022763"/>
    </source>
</evidence>
<dbReference type="Pfam" id="PF02245">
    <property type="entry name" value="Pur_DNA_glyco"/>
    <property type="match status" value="1"/>
</dbReference>
<evidence type="ECO:0000256" key="4">
    <source>
        <dbReference type="ARBA" id="ARBA00012000"/>
    </source>
</evidence>
<dbReference type="GO" id="GO:0006284">
    <property type="term" value="P:base-excision repair"/>
    <property type="evidence" value="ECO:0007669"/>
    <property type="project" value="InterPro"/>
</dbReference>
<dbReference type="PANTHER" id="PTHR10429:SF0">
    <property type="entry name" value="DNA-3-METHYLADENINE GLYCOSYLASE"/>
    <property type="match status" value="1"/>
</dbReference>
<dbReference type="FunFam" id="3.10.300.10:FF:000001">
    <property type="entry name" value="Putative 3-methyladenine DNA glycosylase"/>
    <property type="match status" value="1"/>
</dbReference>
<evidence type="ECO:0000256" key="8">
    <source>
        <dbReference type="ARBA" id="ARBA00033426"/>
    </source>
</evidence>
<dbReference type="HAMAP" id="MF_00527">
    <property type="entry name" value="3MGH"/>
    <property type="match status" value="1"/>
</dbReference>
<dbReference type="PANTHER" id="PTHR10429">
    <property type="entry name" value="DNA-3-METHYLADENINE GLYCOSYLASE"/>
    <property type="match status" value="1"/>
</dbReference>
<keyword evidence="15" id="KW-1185">Reference proteome</keyword>
<protein>
    <recommendedName>
        <fullName evidence="10">DNA-3-methyladenine glycosylase</fullName>
        <ecNumber evidence="4">3.2.2.21</ecNumber>
    </recommendedName>
    <alternativeName>
        <fullName evidence="11">3-alkyladenine DNA glycosylase</fullName>
    </alternativeName>
    <alternativeName>
        <fullName evidence="8">3-methyladenine DNA glycosidase</fullName>
    </alternativeName>
    <alternativeName>
        <fullName evidence="13">ADPG</fullName>
    </alternativeName>
    <alternativeName>
        <fullName evidence="12">N-methylpurine-DNA glycosylase</fullName>
    </alternativeName>
</protein>
<evidence type="ECO:0000313" key="14">
    <source>
        <dbReference type="EMBL" id="KAI6652545.1"/>
    </source>
</evidence>
<proteinExistence type="inferred from homology"/>
<dbReference type="Gene3D" id="3.10.300.10">
    <property type="entry name" value="Methylpurine-DNA glycosylase (MPG)"/>
    <property type="match status" value="1"/>
</dbReference>
<comment type="subunit">
    <text evidence="9">Binds MBD1. Binds SSBP1.</text>
</comment>
<evidence type="ECO:0000256" key="3">
    <source>
        <dbReference type="ARBA" id="ARBA00009232"/>
    </source>
</evidence>
<comment type="function">
    <text evidence="2">Hydrolysis of the deoxyribose N-glycosidic bond to excise 3-methyladenine, and 7-methylguanine from the damaged DNA polymer formed by alkylation lesions.</text>
</comment>
<reference evidence="14 15" key="1">
    <citation type="journal article" date="2023" name="BMC Biol.">
        <title>The compact genome of the sponge Oopsacas minuta (Hexactinellida) is lacking key metazoan core genes.</title>
        <authorList>
            <person name="Santini S."/>
            <person name="Schenkelaars Q."/>
            <person name="Jourda C."/>
            <person name="Duchesne M."/>
            <person name="Belahbib H."/>
            <person name="Rocher C."/>
            <person name="Selva M."/>
            <person name="Riesgo A."/>
            <person name="Vervoort M."/>
            <person name="Leys S.P."/>
            <person name="Kodjabachian L."/>
            <person name="Le Bivic A."/>
            <person name="Borchiellini C."/>
            <person name="Claverie J.M."/>
            <person name="Renard E."/>
        </authorList>
    </citation>
    <scope>NUCLEOTIDE SEQUENCE [LARGE SCALE GENOMIC DNA]</scope>
    <source>
        <strain evidence="14">SPO-2</strain>
    </source>
</reference>
<gene>
    <name evidence="14" type="ORF">LOD99_4330</name>
</gene>
<dbReference type="EC" id="3.2.2.21" evidence="4"/>
<dbReference type="CDD" id="cd00540">
    <property type="entry name" value="AAG"/>
    <property type="match status" value="1"/>
</dbReference>
<dbReference type="EMBL" id="JAKMXF010000298">
    <property type="protein sequence ID" value="KAI6652545.1"/>
    <property type="molecule type" value="Genomic_DNA"/>
</dbReference>
<dbReference type="InterPro" id="IPR011034">
    <property type="entry name" value="Formyl_transferase-like_C_sf"/>
</dbReference>
<evidence type="ECO:0000256" key="1">
    <source>
        <dbReference type="ARBA" id="ARBA00000086"/>
    </source>
</evidence>
<accession>A0AAV7JV13</accession>
<keyword evidence="6" id="KW-0378">Hydrolase</keyword>
<dbReference type="InterPro" id="IPR003180">
    <property type="entry name" value="MPG"/>
</dbReference>
<dbReference type="InterPro" id="IPR036995">
    <property type="entry name" value="MPG_sf"/>
</dbReference>
<dbReference type="NCBIfam" id="TIGR00567">
    <property type="entry name" value="3mg"/>
    <property type="match status" value="1"/>
</dbReference>
<name>A0AAV7JV13_9METZ</name>
<dbReference type="GO" id="GO:0003677">
    <property type="term" value="F:DNA binding"/>
    <property type="evidence" value="ECO:0007669"/>
    <property type="project" value="InterPro"/>
</dbReference>